<sequence>MRIGIVILPDQRWAVASRRWRLADEWGFDHAWTYDHLGWRDLIDGPWFDAVPTLTAAALVTSRIRLGTYVATPNFRHPVRFARETTALDDISGGRLILGLGAGGTGFDSAVLGEPELTPRARVDRFAEFLELFDTLLRQPSTTWSGDWFSAVDARTVPGPVQDPRPPFVVAANGPRALRLAARHGDGWVTTGPQHLDSAELWWKEVTVLRDRFTAALEAAGRPLDSVDRYLNLDTSPIFSMSSVEAFTDAIGRASDLGFTDVITHWPRESSWYAGDEKVLEAVAAELPRLRL</sequence>
<dbReference type="SUPFAM" id="SSF51679">
    <property type="entry name" value="Bacterial luciferase-like"/>
    <property type="match status" value="1"/>
</dbReference>
<evidence type="ECO:0000313" key="7">
    <source>
        <dbReference type="Proteomes" id="UP001595867"/>
    </source>
</evidence>
<dbReference type="Proteomes" id="UP001595867">
    <property type="component" value="Unassembled WGS sequence"/>
</dbReference>
<protein>
    <submittedName>
        <fullName evidence="6">LLM class flavin-dependent oxidoreductase</fullName>
        <ecNumber evidence="6">1.-.-.-</ecNumber>
    </submittedName>
</protein>
<dbReference type="EMBL" id="JBHSBL010000006">
    <property type="protein sequence ID" value="MFC4064738.1"/>
    <property type="molecule type" value="Genomic_DNA"/>
</dbReference>
<dbReference type="GO" id="GO:0016491">
    <property type="term" value="F:oxidoreductase activity"/>
    <property type="evidence" value="ECO:0007669"/>
    <property type="project" value="UniProtKB-KW"/>
</dbReference>
<reference evidence="7" key="1">
    <citation type="journal article" date="2019" name="Int. J. Syst. Evol. Microbiol.">
        <title>The Global Catalogue of Microorganisms (GCM) 10K type strain sequencing project: providing services to taxonomists for standard genome sequencing and annotation.</title>
        <authorList>
            <consortium name="The Broad Institute Genomics Platform"/>
            <consortium name="The Broad Institute Genome Sequencing Center for Infectious Disease"/>
            <person name="Wu L."/>
            <person name="Ma J."/>
        </authorList>
    </citation>
    <scope>NUCLEOTIDE SEQUENCE [LARGE SCALE GENOMIC DNA]</scope>
    <source>
        <strain evidence="7">TBRC 5832</strain>
    </source>
</reference>
<dbReference type="InterPro" id="IPR036661">
    <property type="entry name" value="Luciferase-like_sf"/>
</dbReference>
<dbReference type="EC" id="1.-.-.-" evidence="6"/>
<dbReference type="Gene3D" id="3.20.20.30">
    <property type="entry name" value="Luciferase-like domain"/>
    <property type="match status" value="1"/>
</dbReference>
<dbReference type="InterPro" id="IPR011251">
    <property type="entry name" value="Luciferase-like_dom"/>
</dbReference>
<feature type="domain" description="Luciferase-like" evidence="5">
    <location>
        <begin position="1"/>
        <end position="232"/>
    </location>
</feature>
<gene>
    <name evidence="6" type="ORF">ACFO0C_07340</name>
</gene>
<dbReference type="InterPro" id="IPR050172">
    <property type="entry name" value="SsuD_RutA_monooxygenase"/>
</dbReference>
<dbReference type="RefSeq" id="WP_378065780.1">
    <property type="nucleotide sequence ID" value="NZ_JBHSBL010000006.1"/>
</dbReference>
<evidence type="ECO:0000256" key="2">
    <source>
        <dbReference type="ARBA" id="ARBA00022643"/>
    </source>
</evidence>
<keyword evidence="4" id="KW-0503">Monooxygenase</keyword>
<organism evidence="6 7">
    <name type="scientific">Actinoplanes subglobosus</name>
    <dbReference type="NCBI Taxonomy" id="1547892"/>
    <lineage>
        <taxon>Bacteria</taxon>
        <taxon>Bacillati</taxon>
        <taxon>Actinomycetota</taxon>
        <taxon>Actinomycetes</taxon>
        <taxon>Micromonosporales</taxon>
        <taxon>Micromonosporaceae</taxon>
        <taxon>Actinoplanes</taxon>
    </lineage>
</organism>
<keyword evidence="3 6" id="KW-0560">Oxidoreductase</keyword>
<evidence type="ECO:0000313" key="6">
    <source>
        <dbReference type="EMBL" id="MFC4064738.1"/>
    </source>
</evidence>
<name>A0ABV8IQU2_9ACTN</name>
<dbReference type="PANTHER" id="PTHR42847">
    <property type="entry name" value="ALKANESULFONATE MONOOXYGENASE"/>
    <property type="match status" value="1"/>
</dbReference>
<accession>A0ABV8IQU2</accession>
<proteinExistence type="predicted"/>
<dbReference type="PANTHER" id="PTHR42847:SF4">
    <property type="entry name" value="ALKANESULFONATE MONOOXYGENASE-RELATED"/>
    <property type="match status" value="1"/>
</dbReference>
<evidence type="ECO:0000256" key="3">
    <source>
        <dbReference type="ARBA" id="ARBA00023002"/>
    </source>
</evidence>
<evidence type="ECO:0000259" key="5">
    <source>
        <dbReference type="Pfam" id="PF00296"/>
    </source>
</evidence>
<keyword evidence="2" id="KW-0288">FMN</keyword>
<evidence type="ECO:0000256" key="1">
    <source>
        <dbReference type="ARBA" id="ARBA00022630"/>
    </source>
</evidence>
<dbReference type="Pfam" id="PF00296">
    <property type="entry name" value="Bac_luciferase"/>
    <property type="match status" value="1"/>
</dbReference>
<evidence type="ECO:0000256" key="4">
    <source>
        <dbReference type="ARBA" id="ARBA00023033"/>
    </source>
</evidence>
<keyword evidence="1" id="KW-0285">Flavoprotein</keyword>
<comment type="caution">
    <text evidence="6">The sequence shown here is derived from an EMBL/GenBank/DDBJ whole genome shotgun (WGS) entry which is preliminary data.</text>
</comment>
<keyword evidence="7" id="KW-1185">Reference proteome</keyword>